<proteinExistence type="predicted"/>
<dbReference type="PANTHER" id="PTHR11011">
    <property type="entry name" value="MALE STERILITY PROTEIN 2-RELATED"/>
    <property type="match status" value="1"/>
</dbReference>
<dbReference type="Proteomes" id="UP000037510">
    <property type="component" value="Unassembled WGS sequence"/>
</dbReference>
<organism evidence="3 4">
    <name type="scientific">Operophtera brumata</name>
    <name type="common">Winter moth</name>
    <name type="synonym">Phalaena brumata</name>
    <dbReference type="NCBI Taxonomy" id="104452"/>
    <lineage>
        <taxon>Eukaryota</taxon>
        <taxon>Metazoa</taxon>
        <taxon>Ecdysozoa</taxon>
        <taxon>Arthropoda</taxon>
        <taxon>Hexapoda</taxon>
        <taxon>Insecta</taxon>
        <taxon>Pterygota</taxon>
        <taxon>Neoptera</taxon>
        <taxon>Endopterygota</taxon>
        <taxon>Lepidoptera</taxon>
        <taxon>Glossata</taxon>
        <taxon>Ditrysia</taxon>
        <taxon>Geometroidea</taxon>
        <taxon>Geometridae</taxon>
        <taxon>Larentiinae</taxon>
        <taxon>Operophtera</taxon>
    </lineage>
</organism>
<feature type="transmembrane region" description="Helical" evidence="1">
    <location>
        <begin position="103"/>
        <end position="128"/>
    </location>
</feature>
<feature type="domain" description="Fatty acyl-CoA reductase C-terminal" evidence="2">
    <location>
        <begin position="112"/>
        <end position="204"/>
    </location>
</feature>
<keyword evidence="1" id="KW-1133">Transmembrane helix</keyword>
<keyword evidence="4" id="KW-1185">Reference proteome</keyword>
<evidence type="ECO:0000313" key="3">
    <source>
        <dbReference type="EMBL" id="KOB76816.1"/>
    </source>
</evidence>
<dbReference type="STRING" id="104452.A0A0L7LNN0"/>
<dbReference type="CDD" id="cd09071">
    <property type="entry name" value="FAR_C"/>
    <property type="match status" value="1"/>
</dbReference>
<sequence length="267" mass="30893">MDPAMAIEVAALSRQRAMEEAIAKGDSDIQKFYCNSTVFLTGGSGFLGKQIIENPIPPETLITMAEQMDEDRFNGITARKYRENLASPRAMYYNYGFETSTRWLFTFLTWFLHLIPAYAVDLVCLLLGKERRLVKVYDKVYKMSNAFSYFALNTWLFVDKNLEGLHNSLSKTDKTIFNFDIAAIDWDEYIQIWCIGIRKYILKDGLRGTAKAIKRQIWLRILHYVLTVVYSYCIWKVLCAVYYVCGMKPTNQIKSKYYTHATQSLGA</sequence>
<dbReference type="Gene3D" id="3.40.50.720">
    <property type="entry name" value="NAD(P)-binding Rossmann-like Domain"/>
    <property type="match status" value="1"/>
</dbReference>
<dbReference type="GO" id="GO:0035336">
    <property type="term" value="P:long-chain fatty-acyl-CoA metabolic process"/>
    <property type="evidence" value="ECO:0007669"/>
    <property type="project" value="TreeGrafter"/>
</dbReference>
<accession>A0A0L7LNN0</accession>
<dbReference type="EMBL" id="JTDY01000519">
    <property type="protein sequence ID" value="KOB76816.1"/>
    <property type="molecule type" value="Genomic_DNA"/>
</dbReference>
<dbReference type="Pfam" id="PF03015">
    <property type="entry name" value="Sterile"/>
    <property type="match status" value="1"/>
</dbReference>
<keyword evidence="1" id="KW-0812">Transmembrane</keyword>
<dbReference type="AlphaFoldDB" id="A0A0L7LNN0"/>
<reference evidence="3 4" key="1">
    <citation type="journal article" date="2015" name="Genome Biol. Evol.">
        <title>The genome of winter moth (Operophtera brumata) provides a genomic perspective on sexual dimorphism and phenology.</title>
        <authorList>
            <person name="Derks M.F."/>
            <person name="Smit S."/>
            <person name="Salis L."/>
            <person name="Schijlen E."/>
            <person name="Bossers A."/>
            <person name="Mateman C."/>
            <person name="Pijl A.S."/>
            <person name="de Ridder D."/>
            <person name="Groenen M.A."/>
            <person name="Visser M.E."/>
            <person name="Megens H.J."/>
        </authorList>
    </citation>
    <scope>NUCLEOTIDE SEQUENCE [LARGE SCALE GENOMIC DNA]</scope>
    <source>
        <strain evidence="3">WM2013NL</strain>
        <tissue evidence="3">Head and thorax</tissue>
    </source>
</reference>
<evidence type="ECO:0000259" key="2">
    <source>
        <dbReference type="Pfam" id="PF03015"/>
    </source>
</evidence>
<protein>
    <recommendedName>
        <fullName evidence="2">Fatty acyl-CoA reductase C-terminal domain-containing protein</fullName>
    </recommendedName>
</protein>
<name>A0A0L7LNN0_OPEBR</name>
<dbReference type="GO" id="GO:0080019">
    <property type="term" value="F:alcohol-forming very long-chain fatty acyl-CoA reductase activity"/>
    <property type="evidence" value="ECO:0007669"/>
    <property type="project" value="InterPro"/>
</dbReference>
<evidence type="ECO:0000256" key="1">
    <source>
        <dbReference type="SAM" id="Phobius"/>
    </source>
</evidence>
<feature type="transmembrane region" description="Helical" evidence="1">
    <location>
        <begin position="221"/>
        <end position="245"/>
    </location>
</feature>
<dbReference type="PANTHER" id="PTHR11011:SF116">
    <property type="entry name" value="FATTY ACYL-COA REDUCTASE CG5065-RELATED"/>
    <property type="match status" value="1"/>
</dbReference>
<dbReference type="InterPro" id="IPR026055">
    <property type="entry name" value="FAR"/>
</dbReference>
<evidence type="ECO:0000313" key="4">
    <source>
        <dbReference type="Proteomes" id="UP000037510"/>
    </source>
</evidence>
<gene>
    <name evidence="3" type="ORF">OBRU01_05165</name>
</gene>
<comment type="caution">
    <text evidence="3">The sequence shown here is derived from an EMBL/GenBank/DDBJ whole genome shotgun (WGS) entry which is preliminary data.</text>
</comment>
<dbReference type="GO" id="GO:0005777">
    <property type="term" value="C:peroxisome"/>
    <property type="evidence" value="ECO:0007669"/>
    <property type="project" value="TreeGrafter"/>
</dbReference>
<dbReference type="InterPro" id="IPR033640">
    <property type="entry name" value="FAR_C"/>
</dbReference>
<keyword evidence="1" id="KW-0472">Membrane</keyword>